<name>A0A840TGP3_9BACT</name>
<dbReference type="RefSeq" id="WP_184171128.1">
    <property type="nucleotide sequence ID" value="NZ_JACHGF010000001.1"/>
</dbReference>
<evidence type="ECO:0000313" key="2">
    <source>
        <dbReference type="Proteomes" id="UP000557307"/>
    </source>
</evidence>
<organism evidence="1 2">
    <name type="scientific">Rhabdobacter roseus</name>
    <dbReference type="NCBI Taxonomy" id="1655419"/>
    <lineage>
        <taxon>Bacteria</taxon>
        <taxon>Pseudomonadati</taxon>
        <taxon>Bacteroidota</taxon>
        <taxon>Cytophagia</taxon>
        <taxon>Cytophagales</taxon>
        <taxon>Cytophagaceae</taxon>
        <taxon>Rhabdobacter</taxon>
    </lineage>
</organism>
<evidence type="ECO:0000313" key="1">
    <source>
        <dbReference type="EMBL" id="MBB5282644.1"/>
    </source>
</evidence>
<comment type="caution">
    <text evidence="1">The sequence shown here is derived from an EMBL/GenBank/DDBJ whole genome shotgun (WGS) entry which is preliminary data.</text>
</comment>
<sequence>MMYRSTFVKVLLLLIIATSTYGQKLEKVHISDPLIAKELKKFLKHCTKTDAQYGHRGVVMLTLRPDTDDEYRFVSLYQRLDDSFKNRLPPHYYAHFQEKVILIYDQNKPIYPWTEEQKNFLLDEIGNRVYVAQTKPAGWIETYHPDGSLKARYQKVNMLTFGGSPFDITLKINKKTKKVTYLYSV</sequence>
<keyword evidence="2" id="KW-1185">Reference proteome</keyword>
<dbReference type="EMBL" id="JACHGF010000001">
    <property type="protein sequence ID" value="MBB5282644.1"/>
    <property type="molecule type" value="Genomic_DNA"/>
</dbReference>
<reference evidence="1 2" key="1">
    <citation type="submission" date="2020-08" db="EMBL/GenBank/DDBJ databases">
        <title>Genomic Encyclopedia of Type Strains, Phase IV (KMG-IV): sequencing the most valuable type-strain genomes for metagenomic binning, comparative biology and taxonomic classification.</title>
        <authorList>
            <person name="Goeker M."/>
        </authorList>
    </citation>
    <scope>NUCLEOTIDE SEQUENCE [LARGE SCALE GENOMIC DNA]</scope>
    <source>
        <strain evidence="1 2">DSM 105074</strain>
    </source>
</reference>
<dbReference type="Proteomes" id="UP000557307">
    <property type="component" value="Unassembled WGS sequence"/>
</dbReference>
<dbReference type="AlphaFoldDB" id="A0A840TGP3"/>
<protein>
    <submittedName>
        <fullName evidence="1">Uncharacterized protein</fullName>
    </submittedName>
</protein>
<gene>
    <name evidence="1" type="ORF">HNQ92_000765</name>
</gene>
<proteinExistence type="predicted"/>
<accession>A0A840TGP3</accession>